<sequence length="264" mass="29343">MIFKLFRNDADERPVDVKGVRHALLQFIKQELQKVEGGEGANIKGLCLYLNPGAADRHVYEAAVYADDADKLKDEIQRVADDYAVELPASWSLDVMFDGEVPAAAIQAIAIDAALFVKTGKHFIRQKATAYVRALSGETLEAEYILSSEGGKVNIGRDKKAQSDEGYFRTNHIAFPSESKNDGNKFISRQHAHIEWNNDAGRFMIFADEGGIPPRNKVKVRSEASENITKLHSTHIGHELQEGDQVILGESVVLEFSYQPLTNE</sequence>
<name>A0A437MI98_9SPHI</name>
<reference evidence="2 3" key="1">
    <citation type="submission" date="2019-01" db="EMBL/GenBank/DDBJ databases">
        <authorList>
            <person name="Chen W.-M."/>
        </authorList>
    </citation>
    <scope>NUCLEOTIDE SEQUENCE [LARGE SCALE GENOMIC DNA]</scope>
    <source>
        <strain evidence="2 3">YBJ-36</strain>
    </source>
</reference>
<dbReference type="InterPro" id="IPR000253">
    <property type="entry name" value="FHA_dom"/>
</dbReference>
<dbReference type="SUPFAM" id="SSF49879">
    <property type="entry name" value="SMAD/FHA domain"/>
    <property type="match status" value="1"/>
</dbReference>
<dbReference type="InterPro" id="IPR008984">
    <property type="entry name" value="SMAD_FHA_dom_sf"/>
</dbReference>
<gene>
    <name evidence="2" type="ORF">EOD41_18885</name>
</gene>
<evidence type="ECO:0000259" key="1">
    <source>
        <dbReference type="PROSITE" id="PS50006"/>
    </source>
</evidence>
<organism evidence="2 3">
    <name type="scientific">Mucilaginibacter limnophilus</name>
    <dbReference type="NCBI Taxonomy" id="1932778"/>
    <lineage>
        <taxon>Bacteria</taxon>
        <taxon>Pseudomonadati</taxon>
        <taxon>Bacteroidota</taxon>
        <taxon>Sphingobacteriia</taxon>
        <taxon>Sphingobacteriales</taxon>
        <taxon>Sphingobacteriaceae</taxon>
        <taxon>Mucilaginibacter</taxon>
    </lineage>
</organism>
<dbReference type="AlphaFoldDB" id="A0A437MI98"/>
<dbReference type="OrthoDB" id="944636at2"/>
<accession>A0A437MI98</accession>
<evidence type="ECO:0000313" key="2">
    <source>
        <dbReference type="EMBL" id="RVT97362.1"/>
    </source>
</evidence>
<dbReference type="Pfam" id="PF00498">
    <property type="entry name" value="FHA"/>
    <property type="match status" value="1"/>
</dbReference>
<dbReference type="RefSeq" id="WP_127707885.1">
    <property type="nucleotide sequence ID" value="NZ_SACK01000011.1"/>
</dbReference>
<proteinExistence type="predicted"/>
<comment type="caution">
    <text evidence="2">The sequence shown here is derived from an EMBL/GenBank/DDBJ whole genome shotgun (WGS) entry which is preliminary data.</text>
</comment>
<protein>
    <submittedName>
        <fullName evidence="2">FHA domain-containing protein</fullName>
    </submittedName>
</protein>
<dbReference type="PROSITE" id="PS50006">
    <property type="entry name" value="FHA_DOMAIN"/>
    <property type="match status" value="1"/>
</dbReference>
<evidence type="ECO:0000313" key="3">
    <source>
        <dbReference type="Proteomes" id="UP000282759"/>
    </source>
</evidence>
<dbReference type="EMBL" id="SACK01000011">
    <property type="protein sequence ID" value="RVT97362.1"/>
    <property type="molecule type" value="Genomic_DNA"/>
</dbReference>
<dbReference type="Proteomes" id="UP000282759">
    <property type="component" value="Unassembled WGS sequence"/>
</dbReference>
<keyword evidence="3" id="KW-1185">Reference proteome</keyword>
<dbReference type="Gene3D" id="2.60.200.20">
    <property type="match status" value="1"/>
</dbReference>
<feature type="domain" description="FHA" evidence="1">
    <location>
        <begin position="153"/>
        <end position="236"/>
    </location>
</feature>